<dbReference type="Gramene" id="RZC70373">
    <property type="protein sequence ID" value="RZC70373"/>
    <property type="gene ID" value="C5167_033488"/>
</dbReference>
<evidence type="ECO:0000256" key="1">
    <source>
        <dbReference type="SAM" id="MobiDB-lite"/>
    </source>
</evidence>
<feature type="compositionally biased region" description="Low complexity" evidence="1">
    <location>
        <begin position="71"/>
        <end position="80"/>
    </location>
</feature>
<evidence type="ECO:0000256" key="2">
    <source>
        <dbReference type="SAM" id="SignalP"/>
    </source>
</evidence>
<sequence length="90" mass="10101">MGLKFGVAFGFILVLFLSRPILSQGIRSNVVELMKSDEIYEIDYRGPETHSKRIPPPDRSGNGHFNRHKTTSSTSIVKKSSVNDHKFKGP</sequence>
<feature type="region of interest" description="Disordered" evidence="1">
    <location>
        <begin position="46"/>
        <end position="90"/>
    </location>
</feature>
<proteinExistence type="predicted"/>
<feature type="chain" id="PRO_5021477884" evidence="2">
    <location>
        <begin position="24"/>
        <end position="90"/>
    </location>
</feature>
<feature type="compositionally biased region" description="Basic and acidic residues" evidence="1">
    <location>
        <begin position="81"/>
        <end position="90"/>
    </location>
</feature>
<keyword evidence="2" id="KW-0732">Signal</keyword>
<feature type="signal peptide" evidence="2">
    <location>
        <begin position="1"/>
        <end position="23"/>
    </location>
</feature>
<accession>A0A4Y7KAI2</accession>
<keyword evidence="4" id="KW-1185">Reference proteome</keyword>
<organism evidence="3 4">
    <name type="scientific">Papaver somniferum</name>
    <name type="common">Opium poppy</name>
    <dbReference type="NCBI Taxonomy" id="3469"/>
    <lineage>
        <taxon>Eukaryota</taxon>
        <taxon>Viridiplantae</taxon>
        <taxon>Streptophyta</taxon>
        <taxon>Embryophyta</taxon>
        <taxon>Tracheophyta</taxon>
        <taxon>Spermatophyta</taxon>
        <taxon>Magnoliopsida</taxon>
        <taxon>Ranunculales</taxon>
        <taxon>Papaveraceae</taxon>
        <taxon>Papaveroideae</taxon>
        <taxon>Papaver</taxon>
    </lineage>
</organism>
<dbReference type="EMBL" id="CM010721">
    <property type="protein sequence ID" value="RZC70373.1"/>
    <property type="molecule type" value="Genomic_DNA"/>
</dbReference>
<dbReference type="AlphaFoldDB" id="A0A4Y7KAI2"/>
<name>A0A4Y7KAI2_PAPSO</name>
<gene>
    <name evidence="3" type="ORF">C5167_033488</name>
</gene>
<reference evidence="3 4" key="1">
    <citation type="journal article" date="2018" name="Science">
        <title>The opium poppy genome and morphinan production.</title>
        <authorList>
            <person name="Guo L."/>
            <person name="Winzer T."/>
            <person name="Yang X."/>
            <person name="Li Y."/>
            <person name="Ning Z."/>
            <person name="He Z."/>
            <person name="Teodor R."/>
            <person name="Lu Y."/>
            <person name="Bowser T.A."/>
            <person name="Graham I.A."/>
            <person name="Ye K."/>
        </authorList>
    </citation>
    <scope>NUCLEOTIDE SEQUENCE [LARGE SCALE GENOMIC DNA]</scope>
    <source>
        <strain evidence="4">cv. HN1</strain>
        <tissue evidence="3">Leaves</tissue>
    </source>
</reference>
<protein>
    <submittedName>
        <fullName evidence="3">Uncharacterized protein</fullName>
    </submittedName>
</protein>
<dbReference type="OMA" id="HRKPPFI"/>
<evidence type="ECO:0000313" key="3">
    <source>
        <dbReference type="EMBL" id="RZC70373.1"/>
    </source>
</evidence>
<dbReference type="Proteomes" id="UP000316621">
    <property type="component" value="Chromosome 7"/>
</dbReference>
<evidence type="ECO:0000313" key="4">
    <source>
        <dbReference type="Proteomes" id="UP000316621"/>
    </source>
</evidence>